<evidence type="ECO:0000313" key="6">
    <source>
        <dbReference type="EMBL" id="AJY77838.1"/>
    </source>
</evidence>
<keyword evidence="4" id="KW-0862">Zinc</keyword>
<organism evidence="6 7">
    <name type="scientific">Paenibacillus beijingensis</name>
    <dbReference type="NCBI Taxonomy" id="1126833"/>
    <lineage>
        <taxon>Bacteria</taxon>
        <taxon>Bacillati</taxon>
        <taxon>Bacillota</taxon>
        <taxon>Bacilli</taxon>
        <taxon>Bacillales</taxon>
        <taxon>Paenibacillaceae</taxon>
        <taxon>Paenibacillus</taxon>
    </lineage>
</organism>
<dbReference type="GO" id="GO:0046872">
    <property type="term" value="F:metal ion binding"/>
    <property type="evidence" value="ECO:0007669"/>
    <property type="project" value="UniProtKB-KW"/>
</dbReference>
<dbReference type="EMBL" id="CP011058">
    <property type="protein sequence ID" value="AJY77838.1"/>
    <property type="molecule type" value="Genomic_DNA"/>
</dbReference>
<gene>
    <name evidence="6" type="ORF">VN24_18610</name>
</gene>
<evidence type="ECO:0000313" key="7">
    <source>
        <dbReference type="Proteomes" id="UP000032633"/>
    </source>
</evidence>
<dbReference type="SUPFAM" id="SSF102215">
    <property type="entry name" value="Creatininase"/>
    <property type="match status" value="1"/>
</dbReference>
<dbReference type="InterPro" id="IPR024087">
    <property type="entry name" value="Creatininase-like_sf"/>
</dbReference>
<dbReference type="Gene3D" id="3.40.50.10310">
    <property type="entry name" value="Creatininase"/>
    <property type="match status" value="1"/>
</dbReference>
<dbReference type="GO" id="GO:0016811">
    <property type="term" value="F:hydrolase activity, acting on carbon-nitrogen (but not peptide) bonds, in linear amides"/>
    <property type="evidence" value="ECO:0007669"/>
    <property type="project" value="TreeGrafter"/>
</dbReference>
<evidence type="ECO:0000256" key="3">
    <source>
        <dbReference type="ARBA" id="ARBA00022801"/>
    </source>
</evidence>
<dbReference type="PATRIC" id="fig|1126833.4.peg.4096"/>
<name>A0A0D5NSG0_9BACL</name>
<evidence type="ECO:0000256" key="4">
    <source>
        <dbReference type="ARBA" id="ARBA00022833"/>
    </source>
</evidence>
<dbReference type="Proteomes" id="UP000032633">
    <property type="component" value="Chromosome"/>
</dbReference>
<dbReference type="AlphaFoldDB" id="A0A0D5NSG0"/>
<dbReference type="HOGENOM" id="CLU_055029_2_1_9"/>
<dbReference type="PANTHER" id="PTHR35005:SF1">
    <property type="entry name" value="2-AMINO-5-FORMYLAMINO-6-RIBOSYLAMINOPYRIMIDIN-4(3H)-ONE 5'-MONOPHOSPHATE DEFORMYLASE"/>
    <property type="match status" value="1"/>
</dbReference>
<dbReference type="GO" id="GO:0009231">
    <property type="term" value="P:riboflavin biosynthetic process"/>
    <property type="evidence" value="ECO:0007669"/>
    <property type="project" value="TreeGrafter"/>
</dbReference>
<dbReference type="PANTHER" id="PTHR35005">
    <property type="entry name" value="3-DEHYDRO-SCYLLO-INOSOSE HYDROLASE"/>
    <property type="match status" value="1"/>
</dbReference>
<keyword evidence="2" id="KW-0479">Metal-binding</keyword>
<reference evidence="7" key="2">
    <citation type="submission" date="2015-03" db="EMBL/GenBank/DDBJ databases">
        <title>Genome sequence of Paenibacillus beijingensis strain DSM 24997T.</title>
        <authorList>
            <person name="Kwak Y."/>
            <person name="Shin J.-H."/>
        </authorList>
    </citation>
    <scope>NUCLEOTIDE SEQUENCE [LARGE SCALE GENOMIC DNA]</scope>
    <source>
        <strain evidence="7">DSM 24997</strain>
    </source>
</reference>
<dbReference type="STRING" id="1126833.VN24_18610"/>
<evidence type="ECO:0000256" key="2">
    <source>
        <dbReference type="ARBA" id="ARBA00022723"/>
    </source>
</evidence>
<accession>A0A0D5NSG0</accession>
<proteinExistence type="inferred from homology"/>
<reference evidence="6 7" key="1">
    <citation type="journal article" date="2015" name="J. Biotechnol.">
        <title>Complete genome sequence of Paenibacillus beijingensis 7188(T) (=DSM 24997(T)), a novel rhizobacterium from jujube garden soil.</title>
        <authorList>
            <person name="Kwak Y."/>
            <person name="Shin J.H."/>
        </authorList>
    </citation>
    <scope>NUCLEOTIDE SEQUENCE [LARGE SCALE GENOMIC DNA]</scope>
    <source>
        <strain evidence="6 7">DSM 24997</strain>
    </source>
</reference>
<dbReference type="Pfam" id="PF02633">
    <property type="entry name" value="Creatininase"/>
    <property type="match status" value="1"/>
</dbReference>
<comment type="similarity">
    <text evidence="5">Belongs to the creatininase superfamily.</text>
</comment>
<evidence type="ECO:0008006" key="8">
    <source>
        <dbReference type="Google" id="ProtNLM"/>
    </source>
</evidence>
<evidence type="ECO:0000256" key="5">
    <source>
        <dbReference type="ARBA" id="ARBA00024029"/>
    </source>
</evidence>
<sequence length="257" mass="28647">MTWKEIAEAFKQDPIVLIPLGSMEEHGPHSITGDFLAASEIVKQIAERTGAYYLPVIPFGYSELFRGYPGTISLSPNTLYGLLIDICESLMEHGVTKMVIFNGHTGNSPIIGQAARKIKRERGIMVASINLWQSIPMEFKKHLYGNSFNPSGHGGEPLTSVMLHLYPEDMRMDMLAGWRNQQEVPEWEGFRIHSPATVETEDIQFQVYLNMEEISRDGILGNPLAASAERGEAIVGELVRRGTALVEKFTQANTIVK</sequence>
<evidence type="ECO:0000256" key="1">
    <source>
        <dbReference type="ARBA" id="ARBA00001947"/>
    </source>
</evidence>
<comment type="cofactor">
    <cofactor evidence="1">
        <name>Zn(2+)</name>
        <dbReference type="ChEBI" id="CHEBI:29105"/>
    </cofactor>
</comment>
<dbReference type="InterPro" id="IPR003785">
    <property type="entry name" value="Creatininase/forma_Hydrolase"/>
</dbReference>
<keyword evidence="7" id="KW-1185">Reference proteome</keyword>
<protein>
    <recommendedName>
        <fullName evidence="8">Creatininase</fullName>
    </recommendedName>
</protein>
<keyword evidence="3" id="KW-0378">Hydrolase</keyword>
<dbReference type="KEGG" id="pbj:VN24_18610"/>